<keyword evidence="2" id="KW-0328">Glycosyltransferase</keyword>
<reference evidence="5 6" key="1">
    <citation type="journal article" date="2009" name="Nature">
        <title>Evolution of pathogenicity and sexual reproduction in eight Candida genomes.</title>
        <authorList>
            <person name="Butler G."/>
            <person name="Rasmussen M.D."/>
            <person name="Lin M.F."/>
            <person name="Santos M.A."/>
            <person name="Sakthikumar S."/>
            <person name="Munro C.A."/>
            <person name="Rheinbay E."/>
            <person name="Grabherr M."/>
            <person name="Forche A."/>
            <person name="Reedy J.L."/>
            <person name="Agrafioti I."/>
            <person name="Arnaud M.B."/>
            <person name="Bates S."/>
            <person name="Brown A.J."/>
            <person name="Brunke S."/>
            <person name="Costanzo M.C."/>
            <person name="Fitzpatrick D.A."/>
            <person name="de Groot P.W."/>
            <person name="Harris D."/>
            <person name="Hoyer L.L."/>
            <person name="Hube B."/>
            <person name="Klis F.M."/>
            <person name="Kodira C."/>
            <person name="Lennard N."/>
            <person name="Logue M.E."/>
            <person name="Martin R."/>
            <person name="Neiman A.M."/>
            <person name="Nikolaou E."/>
            <person name="Quail M.A."/>
            <person name="Quinn J."/>
            <person name="Santos M.C."/>
            <person name="Schmitzberger F.F."/>
            <person name="Sherlock G."/>
            <person name="Shah P."/>
            <person name="Silverstein K.A."/>
            <person name="Skrzypek M.S."/>
            <person name="Soll D."/>
            <person name="Staggs R."/>
            <person name="Stansfield I."/>
            <person name="Stumpf M.P."/>
            <person name="Sudbery P.E."/>
            <person name="Srikantha T."/>
            <person name="Zeng Q."/>
            <person name="Berman J."/>
            <person name="Berriman M."/>
            <person name="Heitman J."/>
            <person name="Gow N.A."/>
            <person name="Lorenz M.C."/>
            <person name="Birren B.W."/>
            <person name="Kellis M."/>
            <person name="Cuomo C.A."/>
        </authorList>
    </citation>
    <scope>NUCLEOTIDE SEQUENCE [LARGE SCALE GENOMIC DNA]</scope>
    <source>
        <strain evidence="6">ATCC 6260 / CBS 566 / DSM 6381 / JCM 1539 / NBRC 10279 / NRRL Y-324</strain>
    </source>
</reference>
<evidence type="ECO:0000313" key="6">
    <source>
        <dbReference type="Proteomes" id="UP000001997"/>
    </source>
</evidence>
<keyword evidence="4" id="KW-0812">Transmembrane</keyword>
<feature type="transmembrane region" description="Helical" evidence="4">
    <location>
        <begin position="102"/>
        <end position="122"/>
    </location>
</feature>
<dbReference type="KEGG" id="pgu:PGUG_01166"/>
<evidence type="ECO:0000313" key="5">
    <source>
        <dbReference type="EMBL" id="EDK37068.2"/>
    </source>
</evidence>
<evidence type="ECO:0000256" key="2">
    <source>
        <dbReference type="ARBA" id="ARBA00022676"/>
    </source>
</evidence>
<dbReference type="GO" id="GO:0000009">
    <property type="term" value="F:alpha-1,6-mannosyltransferase activity"/>
    <property type="evidence" value="ECO:0007669"/>
    <property type="project" value="TreeGrafter"/>
</dbReference>
<dbReference type="PANTHER" id="PTHR31306">
    <property type="entry name" value="ALPHA-1,6-MANNOSYLTRANSFERASE MNN11-RELATED"/>
    <property type="match status" value="1"/>
</dbReference>
<dbReference type="GeneID" id="5129583"/>
<sequence>MSLIDTSKYHKLVIYSYYQAIYIPLHTVYLVLPYSIFHFYRFSLKFHADHPDTRFYRETVSSPPTLLHHMFGKEGTFRPRYGKKRSILPLSTTFHNINRQKWAKLAATILTFVLLLSFLNPLPTLTRLVKRKNAHSYPPAHPLTSTNAIETNSRYIFPPVEHASALKQIDINELFKIYQVRDANTPDIEKTIIESLNKLDNPDPAVQKAKEDEENKGSEKAKIINAFKNHDKIVYRPKSKTGYPKVVVVTSIDFQKYSQETLVSLVQNRVDYAHAQNYGVYVRWHQEFLPVLSSLSYLQTHEKAKWVRLYCMRAAMLAFPHAEWFWYLDQDGLVMKQSIDLLQYVLNTESLDPIMMRETPLVPPDGAIKTYRNSKASTVRLIATQSNKKLETYSFIVKNDDIGRAIVNMWGDPLYLNYPNFHFGLDSALTHILQWHPFVLSKTAIIPARTIGARYVNDKSKDDKTSYFKNDFVAQWADCENPVTCEASFQAAFKEHQR</sequence>
<dbReference type="VEuPathDB" id="FungiDB:PGUG_01166"/>
<evidence type="ECO:0000256" key="3">
    <source>
        <dbReference type="ARBA" id="ARBA00022679"/>
    </source>
</evidence>
<accession>A5DD11</accession>
<protein>
    <recommendedName>
        <fullName evidence="7">Alpha-1,6-mannosyltransferase MNN11</fullName>
    </recommendedName>
</protein>
<dbReference type="InParanoid" id="A5DD11"/>
<organism evidence="5 6">
    <name type="scientific">Meyerozyma guilliermondii (strain ATCC 6260 / CBS 566 / DSM 6381 / JCM 1539 / NBRC 10279 / NRRL Y-324)</name>
    <name type="common">Yeast</name>
    <name type="synonym">Candida guilliermondii</name>
    <dbReference type="NCBI Taxonomy" id="294746"/>
    <lineage>
        <taxon>Eukaryota</taxon>
        <taxon>Fungi</taxon>
        <taxon>Dikarya</taxon>
        <taxon>Ascomycota</taxon>
        <taxon>Saccharomycotina</taxon>
        <taxon>Pichiomycetes</taxon>
        <taxon>Debaryomycetaceae</taxon>
        <taxon>Meyerozyma</taxon>
    </lineage>
</organism>
<dbReference type="Proteomes" id="UP000001997">
    <property type="component" value="Unassembled WGS sequence"/>
</dbReference>
<evidence type="ECO:0000256" key="4">
    <source>
        <dbReference type="SAM" id="Phobius"/>
    </source>
</evidence>
<gene>
    <name evidence="5" type="ORF">PGUG_01166</name>
</gene>
<feature type="transmembrane region" description="Helical" evidence="4">
    <location>
        <begin position="20"/>
        <end position="40"/>
    </location>
</feature>
<comment type="similarity">
    <text evidence="1">Belongs to the glycosyltransferase 34 family.</text>
</comment>
<evidence type="ECO:0008006" key="7">
    <source>
        <dbReference type="Google" id="ProtNLM"/>
    </source>
</evidence>
<dbReference type="STRING" id="294746.A5DD11"/>
<keyword evidence="4" id="KW-1133">Transmembrane helix</keyword>
<dbReference type="InterPro" id="IPR008630">
    <property type="entry name" value="Glyco_trans_34"/>
</dbReference>
<evidence type="ECO:0000256" key="1">
    <source>
        <dbReference type="ARBA" id="ARBA00005664"/>
    </source>
</evidence>
<dbReference type="InterPro" id="IPR029044">
    <property type="entry name" value="Nucleotide-diphossugar_trans"/>
</dbReference>
<dbReference type="Gene3D" id="3.90.550.10">
    <property type="entry name" value="Spore Coat Polysaccharide Biosynthesis Protein SpsA, Chain A"/>
    <property type="match status" value="1"/>
</dbReference>
<dbReference type="PANTHER" id="PTHR31306:SF10">
    <property type="entry name" value="ALPHA-1,6-MANNOSYLTRANSFERASE MNN11-RELATED"/>
    <property type="match status" value="1"/>
</dbReference>
<name>A5DD11_PICGU</name>
<dbReference type="GO" id="GO:0006487">
    <property type="term" value="P:protein N-linked glycosylation"/>
    <property type="evidence" value="ECO:0007669"/>
    <property type="project" value="TreeGrafter"/>
</dbReference>
<dbReference type="Pfam" id="PF05637">
    <property type="entry name" value="Glyco_transf_34"/>
    <property type="match status" value="1"/>
</dbReference>
<dbReference type="HOGENOM" id="CLU_021434_1_0_1"/>
<dbReference type="EMBL" id="CH408155">
    <property type="protein sequence ID" value="EDK37068.2"/>
    <property type="molecule type" value="Genomic_DNA"/>
</dbReference>
<dbReference type="FunCoup" id="A5DD11">
    <property type="interactions" value="102"/>
</dbReference>
<dbReference type="OrthoDB" id="205108at2759"/>
<dbReference type="AlphaFoldDB" id="A5DD11"/>
<dbReference type="eggNOG" id="KOG4748">
    <property type="taxonomic scope" value="Eukaryota"/>
</dbReference>
<keyword evidence="6" id="KW-1185">Reference proteome</keyword>
<dbReference type="RefSeq" id="XP_001487789.2">
    <property type="nucleotide sequence ID" value="XM_001487739.1"/>
</dbReference>
<keyword evidence="4" id="KW-0472">Membrane</keyword>
<dbReference type="OMA" id="IKTYNHF"/>
<proteinExistence type="inferred from homology"/>
<dbReference type="GO" id="GO:0000136">
    <property type="term" value="C:mannan polymerase complex"/>
    <property type="evidence" value="ECO:0007669"/>
    <property type="project" value="TreeGrafter"/>
</dbReference>
<keyword evidence="3" id="KW-0808">Transferase</keyword>